<keyword evidence="3" id="KW-1185">Reference proteome</keyword>
<protein>
    <recommendedName>
        <fullName evidence="4">Outer membrane protein beta-barrel domain-containing protein</fullName>
    </recommendedName>
</protein>
<name>A0A418PMQ9_9BACT</name>
<feature type="signal peptide" evidence="1">
    <location>
        <begin position="1"/>
        <end position="19"/>
    </location>
</feature>
<comment type="caution">
    <text evidence="2">The sequence shown here is derived from an EMBL/GenBank/DDBJ whole genome shotgun (WGS) entry which is preliminary data.</text>
</comment>
<organism evidence="2 3">
    <name type="scientific">Algoriphagus lacus</name>
    <dbReference type="NCBI Taxonomy" id="2056311"/>
    <lineage>
        <taxon>Bacteria</taxon>
        <taxon>Pseudomonadati</taxon>
        <taxon>Bacteroidota</taxon>
        <taxon>Cytophagia</taxon>
        <taxon>Cytophagales</taxon>
        <taxon>Cyclobacteriaceae</taxon>
        <taxon>Algoriphagus</taxon>
    </lineage>
</organism>
<gene>
    <name evidence="2" type="ORF">D0X99_17705</name>
</gene>
<sequence length="238" mass="26434">MKKQIAFLFFLISISAVRAQTGDKAHFGIHGNIGLPVGEFRETVNNSFGGTGWGGGLNLLINPKKGGIYSPVLIGFESNYMNLGTDKTPESVYLPQLKTSFNYFNVGPMIRAMLSNKEEGIIPFIDGFIGMKILNTKTKIDNDLVDTLLDQEYVESLLSTNYEGIGYGVGLGFFKRKLKSDAMQATGSFFMKIMYQYGDRVNYVKRGSIEVDQEGFITYDTGRTQTSMVMVQAGFLIR</sequence>
<evidence type="ECO:0000313" key="2">
    <source>
        <dbReference type="EMBL" id="RIW12931.1"/>
    </source>
</evidence>
<dbReference type="EMBL" id="QXML01000011">
    <property type="protein sequence ID" value="RIW12931.1"/>
    <property type="molecule type" value="Genomic_DNA"/>
</dbReference>
<dbReference type="OrthoDB" id="824968at2"/>
<dbReference type="Proteomes" id="UP000283522">
    <property type="component" value="Unassembled WGS sequence"/>
</dbReference>
<dbReference type="AlphaFoldDB" id="A0A418PMQ9"/>
<proteinExistence type="predicted"/>
<evidence type="ECO:0000313" key="3">
    <source>
        <dbReference type="Proteomes" id="UP000283522"/>
    </source>
</evidence>
<evidence type="ECO:0008006" key="4">
    <source>
        <dbReference type="Google" id="ProtNLM"/>
    </source>
</evidence>
<evidence type="ECO:0000256" key="1">
    <source>
        <dbReference type="SAM" id="SignalP"/>
    </source>
</evidence>
<keyword evidence="1" id="KW-0732">Signal</keyword>
<dbReference type="RefSeq" id="WP_119479196.1">
    <property type="nucleotide sequence ID" value="NZ_QXML01000011.1"/>
</dbReference>
<feature type="chain" id="PRO_5019545927" description="Outer membrane protein beta-barrel domain-containing protein" evidence="1">
    <location>
        <begin position="20"/>
        <end position="238"/>
    </location>
</feature>
<reference evidence="2 3" key="1">
    <citation type="submission" date="2018-09" db="EMBL/GenBank/DDBJ databases">
        <authorList>
            <person name="Wang X."/>
            <person name="Du Z."/>
        </authorList>
    </citation>
    <scope>NUCLEOTIDE SEQUENCE [LARGE SCALE GENOMIC DNA]</scope>
    <source>
        <strain evidence="2 3">N3</strain>
    </source>
</reference>
<accession>A0A418PMQ9</accession>